<dbReference type="Gene3D" id="3.30.420.10">
    <property type="entry name" value="Ribonuclease H-like superfamily/Ribonuclease H"/>
    <property type="match status" value="1"/>
</dbReference>
<dbReference type="OrthoDB" id="10033972at2759"/>
<dbReference type="InterPro" id="IPR001888">
    <property type="entry name" value="Transposase_1"/>
</dbReference>
<evidence type="ECO:0000313" key="3">
    <source>
        <dbReference type="Proteomes" id="UP000005205"/>
    </source>
</evidence>
<dbReference type="EMBL" id="ADTU01017767">
    <property type="status" value="NOT_ANNOTATED_CDS"/>
    <property type="molecule type" value="Genomic_DNA"/>
</dbReference>
<protein>
    <recommendedName>
        <fullName evidence="4">Mos1 transposase HTH domain-containing protein</fullName>
    </recommendedName>
</protein>
<accession>A0A158NJI0</accession>
<sequence length="273" mass="31578">MEKNEFRVVIKHLHMKGLTLKEIKAELDNVHSISRPAFATLYNWVNEFKRGCTSICDAPRLGRPIETASPEIINKIHDIVLIDRQVKVCELVEITGISRGTLISIFHEQLYEKTIGKMDAAETWIHYFTPETKEQSKQRRPSPGESAPKKAKTVKSAGKVMVSFWNARGIIHIDYLSSKQTINSDYYAALLDRFNVLKKKHPHLVKKMLFYQDNAWVHTCPALVAKFNEFRYELLPHPVYSPDLALCYFLFPNLKKWFGGKRFITKEQLIAET</sequence>
<proteinExistence type="predicted"/>
<dbReference type="PANTHER" id="PTHR46060">
    <property type="entry name" value="MARINER MOS1 TRANSPOSASE-LIKE PROTEIN"/>
    <property type="match status" value="1"/>
</dbReference>
<keyword evidence="3" id="KW-1185">Reference proteome</keyword>
<dbReference type="InterPro" id="IPR052709">
    <property type="entry name" value="Transposase-MT_Hybrid"/>
</dbReference>
<reference evidence="2" key="2">
    <citation type="submission" date="2016-04" db="UniProtKB">
        <authorList>
            <consortium name="EnsemblMetazoa"/>
        </authorList>
    </citation>
    <scope>IDENTIFICATION</scope>
</reference>
<gene>
    <name evidence="2" type="primary">105620816</name>
</gene>
<evidence type="ECO:0008006" key="4">
    <source>
        <dbReference type="Google" id="ProtNLM"/>
    </source>
</evidence>
<evidence type="ECO:0000313" key="2">
    <source>
        <dbReference type="EnsemblMetazoa" id="XP_012057688.1"/>
    </source>
</evidence>
<evidence type="ECO:0000256" key="1">
    <source>
        <dbReference type="SAM" id="MobiDB-lite"/>
    </source>
</evidence>
<dbReference type="EnsemblMetazoa" id="XM_012202298.1">
    <property type="protein sequence ID" value="XP_012057688.1"/>
    <property type="gene ID" value="LOC105620816"/>
</dbReference>
<organism evidence="2 3">
    <name type="scientific">Atta cephalotes</name>
    <name type="common">Leafcutter ant</name>
    <dbReference type="NCBI Taxonomy" id="12957"/>
    <lineage>
        <taxon>Eukaryota</taxon>
        <taxon>Metazoa</taxon>
        <taxon>Ecdysozoa</taxon>
        <taxon>Arthropoda</taxon>
        <taxon>Hexapoda</taxon>
        <taxon>Insecta</taxon>
        <taxon>Pterygota</taxon>
        <taxon>Neoptera</taxon>
        <taxon>Endopterygota</taxon>
        <taxon>Hymenoptera</taxon>
        <taxon>Apocrita</taxon>
        <taxon>Aculeata</taxon>
        <taxon>Formicoidea</taxon>
        <taxon>Formicidae</taxon>
        <taxon>Myrmicinae</taxon>
        <taxon>Atta</taxon>
    </lineage>
</organism>
<dbReference type="PANTHER" id="PTHR46060:SF1">
    <property type="entry name" value="MARINER MOS1 TRANSPOSASE-LIKE PROTEIN"/>
    <property type="match status" value="1"/>
</dbReference>
<feature type="region of interest" description="Disordered" evidence="1">
    <location>
        <begin position="131"/>
        <end position="154"/>
    </location>
</feature>
<dbReference type="InParanoid" id="A0A158NJI0"/>
<dbReference type="Pfam" id="PF01359">
    <property type="entry name" value="Transposase_1"/>
    <property type="match status" value="1"/>
</dbReference>
<dbReference type="InterPro" id="IPR036397">
    <property type="entry name" value="RNaseH_sf"/>
</dbReference>
<dbReference type="STRING" id="12957.A0A158NJI0"/>
<dbReference type="Proteomes" id="UP000005205">
    <property type="component" value="Unassembled WGS sequence"/>
</dbReference>
<dbReference type="AlphaFoldDB" id="A0A158NJI0"/>
<reference evidence="3" key="1">
    <citation type="journal article" date="2011" name="PLoS Genet.">
        <title>The genome sequence of the leaf-cutter ant Atta cephalotes reveals insights into its obligate symbiotic lifestyle.</title>
        <authorList>
            <person name="Suen G."/>
            <person name="Teiling C."/>
            <person name="Li L."/>
            <person name="Holt C."/>
            <person name="Abouheif E."/>
            <person name="Bornberg-Bauer E."/>
            <person name="Bouffard P."/>
            <person name="Caldera E.J."/>
            <person name="Cash E."/>
            <person name="Cavanaugh A."/>
            <person name="Denas O."/>
            <person name="Elhaik E."/>
            <person name="Fave M.J."/>
            <person name="Gadau J."/>
            <person name="Gibson J.D."/>
            <person name="Graur D."/>
            <person name="Grubbs K.J."/>
            <person name="Hagen D.E."/>
            <person name="Harkins T.T."/>
            <person name="Helmkampf M."/>
            <person name="Hu H."/>
            <person name="Johnson B.R."/>
            <person name="Kim J."/>
            <person name="Marsh S.E."/>
            <person name="Moeller J.A."/>
            <person name="Munoz-Torres M.C."/>
            <person name="Murphy M.C."/>
            <person name="Naughton M.C."/>
            <person name="Nigam S."/>
            <person name="Overson R."/>
            <person name="Rajakumar R."/>
            <person name="Reese J.T."/>
            <person name="Scott J.J."/>
            <person name="Smith C.R."/>
            <person name="Tao S."/>
            <person name="Tsutsui N.D."/>
            <person name="Viljakainen L."/>
            <person name="Wissler L."/>
            <person name="Yandell M.D."/>
            <person name="Zimmer F."/>
            <person name="Taylor J."/>
            <person name="Slater S.C."/>
            <person name="Clifton S.W."/>
            <person name="Warren W.C."/>
            <person name="Elsik C.G."/>
            <person name="Smith C.D."/>
            <person name="Weinstock G.M."/>
            <person name="Gerardo N.M."/>
            <person name="Currie C.R."/>
        </authorList>
    </citation>
    <scope>NUCLEOTIDE SEQUENCE [LARGE SCALE GENOMIC DNA]</scope>
</reference>
<name>A0A158NJI0_ATTCE</name>
<dbReference type="KEGG" id="acep:105620816"/>
<dbReference type="GO" id="GO:0003676">
    <property type="term" value="F:nucleic acid binding"/>
    <property type="evidence" value="ECO:0007669"/>
    <property type="project" value="InterPro"/>
</dbReference>